<feature type="domain" description="Glycoside hydrolase family 65 N-terminal" evidence="8">
    <location>
        <begin position="111"/>
        <end position="369"/>
    </location>
</feature>
<comment type="catalytic activity">
    <reaction evidence="1">
        <text>alpha,alpha-trehalose + H2O = alpha-D-glucose + beta-D-glucose</text>
        <dbReference type="Rhea" id="RHEA:32675"/>
        <dbReference type="ChEBI" id="CHEBI:15377"/>
        <dbReference type="ChEBI" id="CHEBI:15903"/>
        <dbReference type="ChEBI" id="CHEBI:16551"/>
        <dbReference type="ChEBI" id="CHEBI:17925"/>
        <dbReference type="EC" id="3.2.1.28"/>
    </reaction>
</comment>
<dbReference type="GO" id="GO:0030246">
    <property type="term" value="F:carbohydrate binding"/>
    <property type="evidence" value="ECO:0007669"/>
    <property type="project" value="InterPro"/>
</dbReference>
<dbReference type="FunFam" id="1.50.10.10:FF:000032">
    <property type="entry name" value="Vacuolar acid trehalase"/>
    <property type="match status" value="1"/>
</dbReference>
<dbReference type="AlphaFoldDB" id="A0A642V1D3"/>
<protein>
    <recommendedName>
        <fullName evidence="3">alpha,alpha-trehalase</fullName>
        <ecNumber evidence="3">3.2.1.28</ecNumber>
    </recommendedName>
</protein>
<dbReference type="EMBL" id="SWFT01000027">
    <property type="protein sequence ID" value="KAA8906963.1"/>
    <property type="molecule type" value="Genomic_DNA"/>
</dbReference>
<dbReference type="OMA" id="NHVDAGG"/>
<keyword evidence="6" id="KW-0472">Membrane</keyword>
<evidence type="ECO:0000256" key="2">
    <source>
        <dbReference type="ARBA" id="ARBA00006768"/>
    </source>
</evidence>
<evidence type="ECO:0000256" key="6">
    <source>
        <dbReference type="SAM" id="Phobius"/>
    </source>
</evidence>
<dbReference type="Pfam" id="PF03636">
    <property type="entry name" value="Glyco_hydro_65N"/>
    <property type="match status" value="1"/>
</dbReference>
<dbReference type="InterPro" id="IPR037018">
    <property type="entry name" value="GH65_N"/>
</dbReference>
<dbReference type="InterPro" id="IPR012341">
    <property type="entry name" value="6hp_glycosidase-like_sf"/>
</dbReference>
<dbReference type="VEuPathDB" id="FungiDB:DIURU_000647"/>
<evidence type="ECO:0000313" key="10">
    <source>
        <dbReference type="Proteomes" id="UP000449547"/>
    </source>
</evidence>
<evidence type="ECO:0000259" key="7">
    <source>
        <dbReference type="Pfam" id="PF03632"/>
    </source>
</evidence>
<dbReference type="PANTHER" id="PTHR11051">
    <property type="entry name" value="GLYCOSYL HYDROLASE-RELATED"/>
    <property type="match status" value="1"/>
</dbReference>
<comment type="caution">
    <text evidence="9">The sequence shown here is derived from an EMBL/GenBank/DDBJ whole genome shotgun (WGS) entry which is preliminary data.</text>
</comment>
<feature type="transmembrane region" description="Helical" evidence="6">
    <location>
        <begin position="12"/>
        <end position="34"/>
    </location>
</feature>
<dbReference type="PANTHER" id="PTHR11051:SF8">
    <property type="entry name" value="PROTEIN-GLUCOSYLGALACTOSYLHYDROXYLYSINE GLUCOSIDASE"/>
    <property type="match status" value="1"/>
</dbReference>
<name>A0A642V1D3_DIURU</name>
<evidence type="ECO:0000256" key="5">
    <source>
        <dbReference type="ARBA" id="ARBA00023180"/>
    </source>
</evidence>
<organism evidence="9 10">
    <name type="scientific">Diutina rugosa</name>
    <name type="common">Yeast</name>
    <name type="synonym">Candida rugosa</name>
    <dbReference type="NCBI Taxonomy" id="5481"/>
    <lineage>
        <taxon>Eukaryota</taxon>
        <taxon>Fungi</taxon>
        <taxon>Dikarya</taxon>
        <taxon>Ascomycota</taxon>
        <taxon>Saccharomycotina</taxon>
        <taxon>Pichiomycetes</taxon>
        <taxon>Debaryomycetaceae</taxon>
        <taxon>Diutina</taxon>
    </lineage>
</organism>
<dbReference type="GO" id="GO:0009277">
    <property type="term" value="C:fungal-type cell wall"/>
    <property type="evidence" value="ECO:0007669"/>
    <property type="project" value="TreeGrafter"/>
</dbReference>
<dbReference type="GO" id="GO:0005993">
    <property type="term" value="P:trehalose catabolic process"/>
    <property type="evidence" value="ECO:0007669"/>
    <property type="project" value="TreeGrafter"/>
</dbReference>
<sequence length="1070" mass="119509">MMIVPKILVRRWFVTQAVLSCLVLVVIINIIIAARSFDSIPRVQSFVQSHWNADPLTLSGKPLDEIYHDVVSKLVQSPRNREMLMDVRHAESTFYDFENNVVGNTELLHNQFQRQPYVANGYIGSRIPNAGQGFAYDQLEPGKSEELLNAGWPLFNKRYSGAYIAGFFDLQPNATGYNFPELSDKGWDSFIAAIPQWTALQLSMNLDGKEHILSPATLYQFNREPEVTNYMQNMSLSTGVVTTAFTWLDVVDVTYTVFAHRLHQHLGVVHVDIKSRSTSPIEIVVEDIIDFATSERCAHPFPISDGEGIGMVFEPQGVPGVHGVVYSRLDHKALKPKPEGNKVVQYLNLKLDPESDHAVVTKYVGIASTDVVEDPWKVAKTTAIKTRSFTGTYNSHVTTWKKESDVANMATYKGNDLLTLTSISSLFHLAANTRIGADGVAAAVGVAGLSSDSYGGMVFWDSDLWMMHGMLPFLPRHSEQFANYRLHTHHQARKNVKESASDYHGNGIDIDRNFEGAIYPWTSGRYGNCTATGPCFDYEYHVNHAVAQTAWSIYLSGNQDEWYLREKVWPLVHDAAQFFSTLVTYNQTLEAYVTANLTDPDEFANHVDNGAYTNAAIHLVMGWCIDIGRHLNIDLPKNYTDIHRKMFLPNTNGVTLEFSGMNSQVAIKQADVVMLTYPLYVDELVDATQGRNNLEFYALKQVSYGPAMTFSIFSAVAAQLAQSGCAAQSYLMKSITPYMRAPFAQLSEQNHDDYTKNGGTHPAFPFLTGNGGYLQAVFQGITGYSPTYSIENGKLKRKLRVDPISIRGIGGHAHYQSVRYMNQSLEIEMNSTDFILTHHGGADGFDDTPIFVDVADRNPMAGSYTVEPDTQLHIPVFEPGSSFEGSKCECMSAEIITITEGKMGDHAWSINDGDVTSRWQSGTKSKPTKILVDLLSYQNVSSVEFNFGEKPPKYINIYNENGDYAYESASHLLSGVIFDDVDTINKYSWVNFKHDPKPQDEVFTDALVKGHTVKITAKWNPHAPVAPPSLFNTTLIELESPRMSRFLLIETVGTHDEDDLGPRFAEIIIR</sequence>
<dbReference type="Pfam" id="PF03632">
    <property type="entry name" value="Glyco_hydro_65m"/>
    <property type="match status" value="1"/>
</dbReference>
<evidence type="ECO:0000256" key="3">
    <source>
        <dbReference type="ARBA" id="ARBA00012757"/>
    </source>
</evidence>
<reference evidence="9 10" key="1">
    <citation type="submission" date="2019-07" db="EMBL/GenBank/DDBJ databases">
        <title>Genome assembly of two rare yeast pathogens: Diutina rugosa and Trichomonascus ciferrii.</title>
        <authorList>
            <person name="Mixao V."/>
            <person name="Saus E."/>
            <person name="Hansen A."/>
            <person name="Lass-Flor C."/>
            <person name="Gabaldon T."/>
        </authorList>
    </citation>
    <scope>NUCLEOTIDE SEQUENCE [LARGE SCALE GENOMIC DNA]</scope>
    <source>
        <strain evidence="9 10">CBS 613</strain>
    </source>
</reference>
<keyword evidence="6" id="KW-1133">Transmembrane helix</keyword>
<dbReference type="Gene3D" id="1.50.10.10">
    <property type="match status" value="1"/>
</dbReference>
<keyword evidence="4" id="KW-0378">Hydrolase</keyword>
<dbReference type="SUPFAM" id="SSF48208">
    <property type="entry name" value="Six-hairpin glycosidases"/>
    <property type="match status" value="1"/>
</dbReference>
<dbReference type="InterPro" id="IPR005195">
    <property type="entry name" value="Glyco_hydro_65_M"/>
</dbReference>
<keyword evidence="6" id="KW-0812">Transmembrane</keyword>
<feature type="domain" description="Glycoside hydrolase family 65 central catalytic" evidence="7">
    <location>
        <begin position="426"/>
        <end position="652"/>
    </location>
</feature>
<dbReference type="InterPro" id="IPR008928">
    <property type="entry name" value="6-hairpin_glycosidase_sf"/>
</dbReference>
<dbReference type="OrthoDB" id="200349at2759"/>
<dbReference type="Proteomes" id="UP000449547">
    <property type="component" value="Unassembled WGS sequence"/>
</dbReference>
<dbReference type="InterPro" id="IPR005196">
    <property type="entry name" value="Glyco_hydro_65_N"/>
</dbReference>
<keyword evidence="5" id="KW-0325">Glycoprotein</keyword>
<dbReference type="GO" id="GO:0004555">
    <property type="term" value="F:alpha,alpha-trehalase activity"/>
    <property type="evidence" value="ECO:0007669"/>
    <property type="project" value="UniProtKB-EC"/>
</dbReference>
<dbReference type="EC" id="3.2.1.28" evidence="3"/>
<dbReference type="Gene3D" id="2.60.120.260">
    <property type="entry name" value="Galactose-binding domain-like"/>
    <property type="match status" value="1"/>
</dbReference>
<dbReference type="Gene3D" id="2.70.98.40">
    <property type="entry name" value="Glycoside hydrolase, family 65, N-terminal domain"/>
    <property type="match status" value="1"/>
</dbReference>
<dbReference type="InterPro" id="IPR011013">
    <property type="entry name" value="Gal_mutarotase_sf_dom"/>
</dbReference>
<proteinExistence type="inferred from homology"/>
<evidence type="ECO:0000256" key="4">
    <source>
        <dbReference type="ARBA" id="ARBA00022801"/>
    </source>
</evidence>
<accession>A0A642V1D3</accession>
<dbReference type="RefSeq" id="XP_034014314.1">
    <property type="nucleotide sequence ID" value="XM_034158918.1"/>
</dbReference>
<dbReference type="GeneID" id="54779300"/>
<dbReference type="SUPFAM" id="SSF74650">
    <property type="entry name" value="Galactose mutarotase-like"/>
    <property type="match status" value="1"/>
</dbReference>
<evidence type="ECO:0000313" key="9">
    <source>
        <dbReference type="EMBL" id="KAA8906963.1"/>
    </source>
</evidence>
<evidence type="ECO:0000256" key="1">
    <source>
        <dbReference type="ARBA" id="ARBA00001576"/>
    </source>
</evidence>
<gene>
    <name evidence="9" type="ORF">DIURU_000647</name>
</gene>
<keyword evidence="10" id="KW-1185">Reference proteome</keyword>
<evidence type="ECO:0000259" key="8">
    <source>
        <dbReference type="Pfam" id="PF03636"/>
    </source>
</evidence>
<comment type="similarity">
    <text evidence="2">Belongs to the glycosyl hydrolase 65 family.</text>
</comment>